<proteinExistence type="predicted"/>
<keyword evidence="1" id="KW-0472">Membrane</keyword>
<dbReference type="AlphaFoldDB" id="A0A8J3BNN1"/>
<evidence type="ECO:0000313" key="2">
    <source>
        <dbReference type="EMBL" id="GGK27654.1"/>
    </source>
</evidence>
<evidence type="ECO:0000313" key="3">
    <source>
        <dbReference type="Proteomes" id="UP000612329"/>
    </source>
</evidence>
<dbReference type="EMBL" id="BMNR01000005">
    <property type="protein sequence ID" value="GGK27654.1"/>
    <property type="molecule type" value="Genomic_DNA"/>
</dbReference>
<protein>
    <submittedName>
        <fullName evidence="2">Uncharacterized protein</fullName>
    </submittedName>
</protein>
<reference evidence="2" key="1">
    <citation type="journal article" date="2014" name="Int. J. Syst. Evol. Microbiol.">
        <title>Complete genome sequence of Corynebacterium casei LMG S-19264T (=DSM 44701T), isolated from a smear-ripened cheese.</title>
        <authorList>
            <consortium name="US DOE Joint Genome Institute (JGI-PGF)"/>
            <person name="Walter F."/>
            <person name="Albersmeier A."/>
            <person name="Kalinowski J."/>
            <person name="Ruckert C."/>
        </authorList>
    </citation>
    <scope>NUCLEOTIDE SEQUENCE</scope>
    <source>
        <strain evidence="2">JCM 12862</strain>
    </source>
</reference>
<gene>
    <name evidence="2" type="ORF">GCM10007962_22380</name>
</gene>
<feature type="transmembrane region" description="Helical" evidence="1">
    <location>
        <begin position="43"/>
        <end position="67"/>
    </location>
</feature>
<name>A0A8J3BNN1_9FLAO</name>
<dbReference type="Proteomes" id="UP000612329">
    <property type="component" value="Unassembled WGS sequence"/>
</dbReference>
<reference evidence="2" key="2">
    <citation type="submission" date="2020-09" db="EMBL/GenBank/DDBJ databases">
        <authorList>
            <person name="Sun Q."/>
            <person name="Ohkuma M."/>
        </authorList>
    </citation>
    <scope>NUCLEOTIDE SEQUENCE</scope>
    <source>
        <strain evidence="2">JCM 12862</strain>
    </source>
</reference>
<feature type="transmembrane region" description="Helical" evidence="1">
    <location>
        <begin position="12"/>
        <end position="31"/>
    </location>
</feature>
<accession>A0A8J3BNN1</accession>
<comment type="caution">
    <text evidence="2">The sequence shown here is derived from an EMBL/GenBank/DDBJ whole genome shotgun (WGS) entry which is preliminary data.</text>
</comment>
<evidence type="ECO:0000256" key="1">
    <source>
        <dbReference type="SAM" id="Phobius"/>
    </source>
</evidence>
<feature type="transmembrane region" description="Helical" evidence="1">
    <location>
        <begin position="79"/>
        <end position="100"/>
    </location>
</feature>
<keyword evidence="3" id="KW-1185">Reference proteome</keyword>
<keyword evidence="1" id="KW-1133">Transmembrane helix</keyword>
<organism evidence="2 3">
    <name type="scientific">Yeosuana aromativorans</name>
    <dbReference type="NCBI Taxonomy" id="288019"/>
    <lineage>
        <taxon>Bacteria</taxon>
        <taxon>Pseudomonadati</taxon>
        <taxon>Bacteroidota</taxon>
        <taxon>Flavobacteriia</taxon>
        <taxon>Flavobacteriales</taxon>
        <taxon>Flavobacteriaceae</taxon>
        <taxon>Yeosuana</taxon>
    </lineage>
</organism>
<sequence>MNVSKLTYNPKWTAILIIGICIGGMLIGNYVQRFRISEYHWIYQYGSYLNLIMVFSSFCWSFFHPLIVWSYKRPEWRKYLIWIIVGLIPLIYFITMMIIVEIKFGNKIT</sequence>
<keyword evidence="1" id="KW-0812">Transmembrane</keyword>